<dbReference type="Proteomes" id="UP000184121">
    <property type="component" value="Unassembled WGS sequence"/>
</dbReference>
<evidence type="ECO:0000313" key="8">
    <source>
        <dbReference type="EMBL" id="SHM53200.1"/>
    </source>
</evidence>
<feature type="signal peptide" evidence="6">
    <location>
        <begin position="1"/>
        <end position="20"/>
    </location>
</feature>
<dbReference type="PANTHER" id="PTHR10963">
    <property type="entry name" value="GLYCOSYL HYDROLASE-RELATED"/>
    <property type="match status" value="1"/>
</dbReference>
<feature type="chain" id="PRO_5012161299" evidence="6">
    <location>
        <begin position="21"/>
        <end position="298"/>
    </location>
</feature>
<dbReference type="CDD" id="cd02178">
    <property type="entry name" value="GH16_beta_agarase"/>
    <property type="match status" value="1"/>
</dbReference>
<comment type="similarity">
    <text evidence="1">Belongs to the glycosyl hydrolase 16 family.</text>
</comment>
<organism evidence="8 9">
    <name type="scientific">Flavobacterium saccharophilum</name>
    <dbReference type="NCBI Taxonomy" id="29534"/>
    <lineage>
        <taxon>Bacteria</taxon>
        <taxon>Pseudomonadati</taxon>
        <taxon>Bacteroidota</taxon>
        <taxon>Flavobacteriia</taxon>
        <taxon>Flavobacteriales</taxon>
        <taxon>Flavobacteriaceae</taxon>
        <taxon>Flavobacterium</taxon>
    </lineage>
</organism>
<evidence type="ECO:0000256" key="2">
    <source>
        <dbReference type="ARBA" id="ARBA00022729"/>
    </source>
</evidence>
<dbReference type="Pfam" id="PF00722">
    <property type="entry name" value="Glyco_hydro_16"/>
    <property type="match status" value="1"/>
</dbReference>
<dbReference type="InterPro" id="IPR050546">
    <property type="entry name" value="Glycosyl_Hydrlase_16"/>
</dbReference>
<sequence>MRILYLKLFFLLITNTVAIGQDWSAIPIPADAGANKKWSLQENLSDDFNYNGKKLKTFAKKWVDHYHNNWTGPGLTNWTNENSDVANGNLIIKVSRNAPHRVFCGVVTGKEKVKFPVYVEARIKVMNQTISSNFWFLSTNDRQELDVIETYGSDREDHNTESRHMNSNYHIFDRSPEKGIYGNHNWQRDHFLPNNAPFREDYHNVAAHWIDEWHIDWYLDGVLVRRIAPNTHDVIKDPLNNKGMNEEMVMIIDVEDHDWRSEKGIIATDEDLLDENKNKMFVDWVRVYKPVLANIRQN</sequence>
<gene>
    <name evidence="8" type="ORF">SAMN05444366_3390</name>
</gene>
<protein>
    <submittedName>
        <fullName evidence="8">Agarase</fullName>
    </submittedName>
</protein>
<evidence type="ECO:0000256" key="3">
    <source>
        <dbReference type="ARBA" id="ARBA00022801"/>
    </source>
</evidence>
<evidence type="ECO:0000256" key="5">
    <source>
        <dbReference type="PIRSR" id="PIRSR001097-50"/>
    </source>
</evidence>
<dbReference type="GO" id="GO:0005975">
    <property type="term" value="P:carbohydrate metabolic process"/>
    <property type="evidence" value="ECO:0007669"/>
    <property type="project" value="InterPro"/>
</dbReference>
<evidence type="ECO:0000259" key="7">
    <source>
        <dbReference type="PROSITE" id="PS51762"/>
    </source>
</evidence>
<keyword evidence="2 6" id="KW-0732">Signal</keyword>
<accession>A0A1M7JJE2</accession>
<dbReference type="STRING" id="29534.SAMN05444366_3390"/>
<dbReference type="PROSITE" id="PS51762">
    <property type="entry name" value="GH16_2"/>
    <property type="match status" value="1"/>
</dbReference>
<keyword evidence="9" id="KW-1185">Reference proteome</keyword>
<feature type="domain" description="GH16" evidence="7">
    <location>
        <begin position="21"/>
        <end position="293"/>
    </location>
</feature>
<dbReference type="InterPro" id="IPR000757">
    <property type="entry name" value="Beta-glucanase-like"/>
</dbReference>
<evidence type="ECO:0000256" key="6">
    <source>
        <dbReference type="SAM" id="SignalP"/>
    </source>
</evidence>
<name>A0A1M7JJE2_9FLAO</name>
<feature type="active site" description="Proton donor" evidence="5">
    <location>
        <position position="149"/>
    </location>
</feature>
<dbReference type="PANTHER" id="PTHR10963:SF55">
    <property type="entry name" value="GLYCOSIDE HYDROLASE FAMILY 16 PROTEIN"/>
    <property type="match status" value="1"/>
</dbReference>
<dbReference type="AlphaFoldDB" id="A0A1M7JJE2"/>
<reference evidence="9" key="1">
    <citation type="submission" date="2016-11" db="EMBL/GenBank/DDBJ databases">
        <authorList>
            <person name="Varghese N."/>
            <person name="Submissions S."/>
        </authorList>
    </citation>
    <scope>NUCLEOTIDE SEQUENCE [LARGE SCALE GENOMIC DNA]</scope>
    <source>
        <strain evidence="9">DSM 1811</strain>
    </source>
</reference>
<keyword evidence="3" id="KW-0378">Hydrolase</keyword>
<evidence type="ECO:0000256" key="1">
    <source>
        <dbReference type="ARBA" id="ARBA00006865"/>
    </source>
</evidence>
<dbReference type="SUPFAM" id="SSF49899">
    <property type="entry name" value="Concanavalin A-like lectins/glucanases"/>
    <property type="match status" value="1"/>
</dbReference>
<dbReference type="InterPro" id="IPR013320">
    <property type="entry name" value="ConA-like_dom_sf"/>
</dbReference>
<dbReference type="Gene3D" id="2.60.120.200">
    <property type="match status" value="1"/>
</dbReference>
<evidence type="ECO:0000313" key="9">
    <source>
        <dbReference type="Proteomes" id="UP000184121"/>
    </source>
</evidence>
<feature type="active site" description="Nucleophile" evidence="5">
    <location>
        <position position="144"/>
    </location>
</feature>
<evidence type="ECO:0000256" key="4">
    <source>
        <dbReference type="ARBA" id="ARBA00023295"/>
    </source>
</evidence>
<keyword evidence="4" id="KW-0326">Glycosidase</keyword>
<dbReference type="InterPro" id="IPR016287">
    <property type="entry name" value="Beta_agarase"/>
</dbReference>
<dbReference type="PIRSF" id="PIRSF001097">
    <property type="entry name" value="Agarase"/>
    <property type="match status" value="1"/>
</dbReference>
<proteinExistence type="inferred from homology"/>
<dbReference type="GO" id="GO:0033916">
    <property type="term" value="F:beta-agarase activity"/>
    <property type="evidence" value="ECO:0007669"/>
    <property type="project" value="InterPro"/>
</dbReference>
<dbReference type="EMBL" id="FRBY01000005">
    <property type="protein sequence ID" value="SHM53200.1"/>
    <property type="molecule type" value="Genomic_DNA"/>
</dbReference>
<dbReference type="RefSeq" id="WP_072974304.1">
    <property type="nucleotide sequence ID" value="NZ_FRBY01000005.1"/>
</dbReference>
<dbReference type="OrthoDB" id="9809583at2"/>